<reference evidence="2" key="1">
    <citation type="submission" date="2022-02" db="EMBL/GenBank/DDBJ databases">
        <authorList>
            <person name="Giguere J D."/>
        </authorList>
    </citation>
    <scope>NUCLEOTIDE SEQUENCE</scope>
    <source>
        <strain evidence="2">CCAP 1055/1</strain>
    </source>
</reference>
<evidence type="ECO:0000256" key="1">
    <source>
        <dbReference type="SAM" id="Phobius"/>
    </source>
</evidence>
<feature type="transmembrane region" description="Helical" evidence="1">
    <location>
        <begin position="37"/>
        <end position="57"/>
    </location>
</feature>
<sequence length="210" mass="24412">MCDRYSAKQEKWERVERHEPTLAFARQRSTRRHRRRIAVDLILIMGLSFQNYASAFLPADFCQVHRRVGLNMAESVDDIGRLQERARVILEKSKAKLANEPIKSELEATGNALPFFASQDRGKMKRNEVIKSKNDEGLITTDGEKMAELSEKEEWEVRGLLDVFESEIKSSDGLKERDVAASIYNLRKTLQNEDYRRIFDKRNRFIGEDS</sequence>
<evidence type="ECO:0000313" key="2">
    <source>
        <dbReference type="EMBL" id="CAG9282029.1"/>
    </source>
</evidence>
<keyword evidence="1" id="KW-0812">Transmembrane</keyword>
<dbReference type="Proteomes" id="UP000836788">
    <property type="component" value="Chromosome 16"/>
</dbReference>
<protein>
    <submittedName>
        <fullName evidence="2">Uncharacterized protein</fullName>
    </submittedName>
</protein>
<accession>A0A8J9TB27</accession>
<keyword evidence="1" id="KW-0472">Membrane</keyword>
<gene>
    <name evidence="2" type="ORF">PTTT1_LOCUS18319</name>
</gene>
<dbReference type="EMBL" id="OU594957">
    <property type="protein sequence ID" value="CAG9282029.1"/>
    <property type="molecule type" value="Genomic_DNA"/>
</dbReference>
<keyword evidence="1" id="KW-1133">Transmembrane helix</keyword>
<organism evidence="2">
    <name type="scientific">Phaeodactylum tricornutum</name>
    <name type="common">Diatom</name>
    <dbReference type="NCBI Taxonomy" id="2850"/>
    <lineage>
        <taxon>Eukaryota</taxon>
        <taxon>Sar</taxon>
        <taxon>Stramenopiles</taxon>
        <taxon>Ochrophyta</taxon>
        <taxon>Bacillariophyta</taxon>
        <taxon>Bacillariophyceae</taxon>
        <taxon>Bacillariophycidae</taxon>
        <taxon>Naviculales</taxon>
        <taxon>Phaeodactylaceae</taxon>
        <taxon>Phaeodactylum</taxon>
    </lineage>
</organism>
<dbReference type="AlphaFoldDB" id="A0A8J9TB27"/>
<proteinExistence type="predicted"/>
<name>A0A8J9TB27_PHATR</name>